<dbReference type="EMBL" id="JBEPCU010000019">
    <property type="protein sequence ID" value="MER6976004.1"/>
    <property type="molecule type" value="Genomic_DNA"/>
</dbReference>
<organism evidence="1 2">
    <name type="scientific">Streptomyces carpinensis</name>
    <dbReference type="NCBI Taxonomy" id="66369"/>
    <lineage>
        <taxon>Bacteria</taxon>
        <taxon>Bacillati</taxon>
        <taxon>Actinomycetota</taxon>
        <taxon>Actinomycetes</taxon>
        <taxon>Kitasatosporales</taxon>
        <taxon>Streptomycetaceae</taxon>
        <taxon>Streptomyces</taxon>
    </lineage>
</organism>
<evidence type="ECO:0000313" key="2">
    <source>
        <dbReference type="Proteomes" id="UP001458415"/>
    </source>
</evidence>
<evidence type="ECO:0000313" key="1">
    <source>
        <dbReference type="EMBL" id="MER6976004.1"/>
    </source>
</evidence>
<gene>
    <name evidence="1" type="ORF">ABT317_02850</name>
</gene>
<comment type="caution">
    <text evidence="1">The sequence shown here is derived from an EMBL/GenBank/DDBJ whole genome shotgun (WGS) entry which is preliminary data.</text>
</comment>
<accession>A0ABV1VVQ9</accession>
<reference evidence="1 2" key="1">
    <citation type="submission" date="2024-06" db="EMBL/GenBank/DDBJ databases">
        <title>The Natural Products Discovery Center: Release of the First 8490 Sequenced Strains for Exploring Actinobacteria Biosynthetic Diversity.</title>
        <authorList>
            <person name="Kalkreuter E."/>
            <person name="Kautsar S.A."/>
            <person name="Yang D."/>
            <person name="Bader C.D."/>
            <person name="Teijaro C.N."/>
            <person name="Fluegel L."/>
            <person name="Davis C.M."/>
            <person name="Simpson J.R."/>
            <person name="Lauterbach L."/>
            <person name="Steele A.D."/>
            <person name="Gui C."/>
            <person name="Meng S."/>
            <person name="Li G."/>
            <person name="Viehrig K."/>
            <person name="Ye F."/>
            <person name="Su P."/>
            <person name="Kiefer A.F."/>
            <person name="Nichols A."/>
            <person name="Cepeda A.J."/>
            <person name="Yan W."/>
            <person name="Fan B."/>
            <person name="Jiang Y."/>
            <person name="Adhikari A."/>
            <person name="Zheng C.-J."/>
            <person name="Schuster L."/>
            <person name="Cowan T.M."/>
            <person name="Smanski M.J."/>
            <person name="Chevrette M.G."/>
            <person name="De Carvalho L.P.S."/>
            <person name="Shen B."/>
        </authorList>
    </citation>
    <scope>NUCLEOTIDE SEQUENCE [LARGE SCALE GENOMIC DNA]</scope>
    <source>
        <strain evidence="1 2">NPDC000634</strain>
    </source>
</reference>
<name>A0ABV1VVQ9_9ACTN</name>
<sequence>MNPNPSPEQAPAVALAQLLGHRTELSALVWVLGETPGVLKGHQIGETGNGDIIDACAELMGGTVVRSECHRGNDRQGVAQLVTCYDGVPVEVWASYPLPDDHGLTSADLRQLFAARPLGTLVCLTGGAQ</sequence>
<proteinExistence type="predicted"/>
<dbReference type="RefSeq" id="WP_143668091.1">
    <property type="nucleotide sequence ID" value="NZ_MUBM01000165.1"/>
</dbReference>
<dbReference type="Proteomes" id="UP001458415">
    <property type="component" value="Unassembled WGS sequence"/>
</dbReference>
<protein>
    <submittedName>
        <fullName evidence="1">Uncharacterized protein</fullName>
    </submittedName>
</protein>
<keyword evidence="2" id="KW-1185">Reference proteome</keyword>